<dbReference type="PANTHER" id="PTHR11937">
    <property type="entry name" value="ACTIN"/>
    <property type="match status" value="1"/>
</dbReference>
<dbReference type="SUPFAM" id="SSF53067">
    <property type="entry name" value="Actin-like ATPase domain"/>
    <property type="match status" value="1"/>
</dbReference>
<dbReference type="InterPro" id="IPR043129">
    <property type="entry name" value="ATPase_NBD"/>
</dbReference>
<accession>A0A124SAP5</accession>
<dbReference type="OMA" id="AYMWISK"/>
<evidence type="ECO:0000313" key="1">
    <source>
        <dbReference type="EMBL" id="KVH88147.1"/>
    </source>
</evidence>
<dbReference type="Gramene" id="KVH88147">
    <property type="protein sequence ID" value="KVH88147"/>
    <property type="gene ID" value="Ccrd_024464"/>
</dbReference>
<proteinExistence type="predicted"/>
<dbReference type="Pfam" id="PF00022">
    <property type="entry name" value="Actin"/>
    <property type="match status" value="1"/>
</dbReference>
<sequence length="81" mass="8900">IQAVLTLYAQGLFTGLVIDAGDGVIHVVPVVDGYSFSHLTKCMNVAGRHITSYLVDLLLMRGYAMNKSADFETVRDIKEKL</sequence>
<comment type="caution">
    <text evidence="1">The sequence shown here is derived from an EMBL/GenBank/DDBJ whole genome shotgun (WGS) entry which is preliminary data.</text>
</comment>
<feature type="non-terminal residue" evidence="1">
    <location>
        <position position="1"/>
    </location>
</feature>
<evidence type="ECO:0000313" key="2">
    <source>
        <dbReference type="Proteomes" id="UP000243975"/>
    </source>
</evidence>
<keyword evidence="2" id="KW-1185">Reference proteome</keyword>
<dbReference type="EMBL" id="LEKV01005550">
    <property type="protein sequence ID" value="KVH88147.1"/>
    <property type="molecule type" value="Genomic_DNA"/>
</dbReference>
<dbReference type="InterPro" id="IPR004000">
    <property type="entry name" value="Actin"/>
</dbReference>
<dbReference type="Gene3D" id="3.90.640.10">
    <property type="entry name" value="Actin, Chain A, domain 4"/>
    <property type="match status" value="1"/>
</dbReference>
<protein>
    <submittedName>
        <fullName evidence="1">Actin-related protein</fullName>
    </submittedName>
</protein>
<name>A0A124SAP5_CYNCS</name>
<organism evidence="1 2">
    <name type="scientific">Cynara cardunculus var. scolymus</name>
    <name type="common">Globe artichoke</name>
    <name type="synonym">Cynara scolymus</name>
    <dbReference type="NCBI Taxonomy" id="59895"/>
    <lineage>
        <taxon>Eukaryota</taxon>
        <taxon>Viridiplantae</taxon>
        <taxon>Streptophyta</taxon>
        <taxon>Embryophyta</taxon>
        <taxon>Tracheophyta</taxon>
        <taxon>Spermatophyta</taxon>
        <taxon>Magnoliopsida</taxon>
        <taxon>eudicotyledons</taxon>
        <taxon>Gunneridae</taxon>
        <taxon>Pentapetalae</taxon>
        <taxon>asterids</taxon>
        <taxon>campanulids</taxon>
        <taxon>Asterales</taxon>
        <taxon>Asteraceae</taxon>
        <taxon>Carduoideae</taxon>
        <taxon>Cardueae</taxon>
        <taxon>Carduinae</taxon>
        <taxon>Cynara</taxon>
    </lineage>
</organism>
<dbReference type="Gene3D" id="3.30.420.40">
    <property type="match status" value="1"/>
</dbReference>
<dbReference type="AlphaFoldDB" id="A0A124SAP5"/>
<reference evidence="1 2" key="1">
    <citation type="journal article" date="2016" name="Sci. Rep.">
        <title>The genome sequence of the outbreeding globe artichoke constructed de novo incorporating a phase-aware low-pass sequencing strategy of F1 progeny.</title>
        <authorList>
            <person name="Scaglione D."/>
            <person name="Reyes-Chin-Wo S."/>
            <person name="Acquadro A."/>
            <person name="Froenicke L."/>
            <person name="Portis E."/>
            <person name="Beitel C."/>
            <person name="Tirone M."/>
            <person name="Mauro R."/>
            <person name="Lo Monaco A."/>
            <person name="Mauromicale G."/>
            <person name="Faccioli P."/>
            <person name="Cattivelli L."/>
            <person name="Rieseberg L."/>
            <person name="Michelmore R."/>
            <person name="Lanteri S."/>
        </authorList>
    </citation>
    <scope>NUCLEOTIDE SEQUENCE [LARGE SCALE GENOMIC DNA]</scope>
    <source>
        <strain evidence="1">2C</strain>
    </source>
</reference>
<gene>
    <name evidence="1" type="ORF">Ccrd_024464</name>
</gene>
<dbReference type="STRING" id="59895.A0A124SAP5"/>
<dbReference type="Proteomes" id="UP000243975">
    <property type="component" value="Unassembled WGS sequence"/>
</dbReference>